<evidence type="ECO:0000256" key="2">
    <source>
        <dbReference type="ARBA" id="ARBA00009063"/>
    </source>
</evidence>
<dbReference type="PANTHER" id="PTHR19957">
    <property type="entry name" value="SYNTAXIN"/>
    <property type="match status" value="1"/>
</dbReference>
<evidence type="ECO:0000256" key="9">
    <source>
        <dbReference type="ARBA" id="ARBA00023136"/>
    </source>
</evidence>
<sequence>MTSSIGTTRNLTNQFIRYRNDAKRARGPESYAEDRLGDPTTDRATAKLLGAALGSSDIEMGSGGAIGASYAPSWVVRSERLKADMAVLKDRITKLKEYHSKALLVSFDSDNAASSHVDVLTREVQASFKRMDGEIRGMVAPGAADDDAQVRQQVQRQLAQALFKLSVEFRKEETRFLNKMEAQKGLAAGSSIGLIEEEGGGGGAFADPGFTETQLMKVAQAETLVEERDEEIRKVVETIVELAQIMKDLSVLVVEQGTMLDRIDANISQTAMKVEEGVKELVRAEKTQRSGRAMMCIIFLIVMIVVMLIVAIVRHI</sequence>
<gene>
    <name evidence="12" type="ORF">OEZ85_008903</name>
</gene>
<accession>A0ABY8TKE0</accession>
<dbReference type="PROSITE" id="PS50192">
    <property type="entry name" value="T_SNARE"/>
    <property type="match status" value="1"/>
</dbReference>
<evidence type="ECO:0000256" key="3">
    <source>
        <dbReference type="ARBA" id="ARBA00022448"/>
    </source>
</evidence>
<evidence type="ECO:0000259" key="11">
    <source>
        <dbReference type="PROSITE" id="PS50192"/>
    </source>
</evidence>
<evidence type="ECO:0000256" key="5">
    <source>
        <dbReference type="ARBA" id="ARBA00022927"/>
    </source>
</evidence>
<evidence type="ECO:0000256" key="1">
    <source>
        <dbReference type="ARBA" id="ARBA00004409"/>
    </source>
</evidence>
<name>A0ABY8TKE0_TETOB</name>
<dbReference type="InterPro" id="IPR010989">
    <property type="entry name" value="SNARE"/>
</dbReference>
<evidence type="ECO:0000313" key="12">
    <source>
        <dbReference type="EMBL" id="WIA09505.1"/>
    </source>
</evidence>
<dbReference type="InterPro" id="IPR000727">
    <property type="entry name" value="T_SNARE_dom"/>
</dbReference>
<dbReference type="CDD" id="cd15845">
    <property type="entry name" value="SNARE_syntaxin16"/>
    <property type="match status" value="1"/>
</dbReference>
<keyword evidence="9 10" id="KW-0472">Membrane</keyword>
<comment type="subcellular location">
    <subcellularLocation>
        <location evidence="1">Golgi apparatus membrane</location>
        <topology evidence="1">Single-pass type IV membrane protein</topology>
    </subcellularLocation>
</comment>
<protein>
    <recommendedName>
        <fullName evidence="11">t-SNARE coiled-coil homology domain-containing protein</fullName>
    </recommendedName>
</protein>
<evidence type="ECO:0000256" key="6">
    <source>
        <dbReference type="ARBA" id="ARBA00022989"/>
    </source>
</evidence>
<keyword evidence="7" id="KW-0333">Golgi apparatus</keyword>
<keyword evidence="8" id="KW-0175">Coiled coil</keyword>
<keyword evidence="13" id="KW-1185">Reference proteome</keyword>
<evidence type="ECO:0000256" key="8">
    <source>
        <dbReference type="ARBA" id="ARBA00023054"/>
    </source>
</evidence>
<organism evidence="12 13">
    <name type="scientific">Tetradesmus obliquus</name>
    <name type="common">Green alga</name>
    <name type="synonym">Acutodesmus obliquus</name>
    <dbReference type="NCBI Taxonomy" id="3088"/>
    <lineage>
        <taxon>Eukaryota</taxon>
        <taxon>Viridiplantae</taxon>
        <taxon>Chlorophyta</taxon>
        <taxon>core chlorophytes</taxon>
        <taxon>Chlorophyceae</taxon>
        <taxon>CS clade</taxon>
        <taxon>Sphaeropleales</taxon>
        <taxon>Scenedesmaceae</taxon>
        <taxon>Tetradesmus</taxon>
    </lineage>
</organism>
<proteinExistence type="inferred from homology"/>
<evidence type="ECO:0000256" key="7">
    <source>
        <dbReference type="ARBA" id="ARBA00023034"/>
    </source>
</evidence>
<reference evidence="12 13" key="1">
    <citation type="submission" date="2023-05" db="EMBL/GenBank/DDBJ databases">
        <title>A 100% complete, gapless, phased diploid assembly of the Scenedesmus obliquus UTEX 3031 genome.</title>
        <authorList>
            <person name="Biondi T.C."/>
            <person name="Hanschen E.R."/>
            <person name="Kwon T."/>
            <person name="Eng W."/>
            <person name="Kruse C.P.S."/>
            <person name="Koehler S.I."/>
            <person name="Kunde Y."/>
            <person name="Gleasner C.D."/>
            <person name="You Mak K.T."/>
            <person name="Polle J."/>
            <person name="Hovde B.T."/>
            <person name="Starkenburg S.R."/>
        </authorList>
    </citation>
    <scope>NUCLEOTIDE SEQUENCE [LARGE SCALE GENOMIC DNA]</scope>
    <source>
        <strain evidence="12 13">DOE0152z</strain>
    </source>
</reference>
<keyword evidence="5" id="KW-0653">Protein transport</keyword>
<keyword evidence="6 10" id="KW-1133">Transmembrane helix</keyword>
<comment type="similarity">
    <text evidence="2">Belongs to the syntaxin family.</text>
</comment>
<dbReference type="Pfam" id="PF05739">
    <property type="entry name" value="SNARE"/>
    <property type="match status" value="1"/>
</dbReference>
<feature type="transmembrane region" description="Helical" evidence="10">
    <location>
        <begin position="293"/>
        <end position="313"/>
    </location>
</feature>
<evidence type="ECO:0000256" key="4">
    <source>
        <dbReference type="ARBA" id="ARBA00022692"/>
    </source>
</evidence>
<keyword evidence="4 10" id="KW-0812">Transmembrane</keyword>
<dbReference type="Gene3D" id="1.20.5.110">
    <property type="match status" value="1"/>
</dbReference>
<evidence type="ECO:0000313" key="13">
    <source>
        <dbReference type="Proteomes" id="UP001244341"/>
    </source>
</evidence>
<dbReference type="Gene3D" id="1.20.58.70">
    <property type="match status" value="1"/>
</dbReference>
<dbReference type="PANTHER" id="PTHR19957:SF83">
    <property type="entry name" value="SYNTAXIN-16"/>
    <property type="match status" value="1"/>
</dbReference>
<dbReference type="SUPFAM" id="SSF47661">
    <property type="entry name" value="t-snare proteins"/>
    <property type="match status" value="1"/>
</dbReference>
<evidence type="ECO:0000256" key="10">
    <source>
        <dbReference type="SAM" id="Phobius"/>
    </source>
</evidence>
<dbReference type="EMBL" id="CP126208">
    <property type="protein sequence ID" value="WIA09505.1"/>
    <property type="molecule type" value="Genomic_DNA"/>
</dbReference>
<dbReference type="SMART" id="SM00397">
    <property type="entry name" value="t_SNARE"/>
    <property type="match status" value="1"/>
</dbReference>
<dbReference type="PROSITE" id="PS00914">
    <property type="entry name" value="SYNTAXIN"/>
    <property type="match status" value="1"/>
</dbReference>
<dbReference type="Proteomes" id="UP001244341">
    <property type="component" value="Chromosome 1b"/>
</dbReference>
<dbReference type="InterPro" id="IPR045242">
    <property type="entry name" value="Syntaxin"/>
</dbReference>
<dbReference type="InterPro" id="IPR006012">
    <property type="entry name" value="Syntaxin/epimorphin_CS"/>
</dbReference>
<feature type="domain" description="T-SNARE coiled-coil homology" evidence="11">
    <location>
        <begin position="222"/>
        <end position="284"/>
    </location>
</feature>
<keyword evidence="3" id="KW-0813">Transport</keyword>